<name>A9WSD2_RENSM</name>
<proteinExistence type="predicted"/>
<gene>
    <name evidence="1" type="ordered locus">RSal33209_1987</name>
</gene>
<protein>
    <submittedName>
        <fullName evidence="1">Uncharacterized protein</fullName>
    </submittedName>
</protein>
<dbReference type="EMBL" id="CP000910">
    <property type="protein sequence ID" value="ABY23720.1"/>
    <property type="molecule type" value="Genomic_DNA"/>
</dbReference>
<accession>A9WSD2</accession>
<organism evidence="1 2">
    <name type="scientific">Renibacterium salmoninarum (strain ATCC 33209 / DSM 20767 / JCM 11484 / NBRC 15589 / NCIMB 2235)</name>
    <dbReference type="NCBI Taxonomy" id="288705"/>
    <lineage>
        <taxon>Bacteria</taxon>
        <taxon>Bacillati</taxon>
        <taxon>Actinomycetota</taxon>
        <taxon>Actinomycetes</taxon>
        <taxon>Micrococcales</taxon>
        <taxon>Micrococcaceae</taxon>
        <taxon>Renibacterium</taxon>
    </lineage>
</organism>
<dbReference type="Proteomes" id="UP000002007">
    <property type="component" value="Chromosome"/>
</dbReference>
<evidence type="ECO:0000313" key="1">
    <source>
        <dbReference type="EMBL" id="ABY23720.1"/>
    </source>
</evidence>
<reference evidence="2" key="1">
    <citation type="journal article" date="2008" name="J. Bacteriol.">
        <title>Genome sequence of the fish pathogen Renibacterium salmoninarum suggests reductive evolution away from an environmental Arthrobacter ancestor.</title>
        <authorList>
            <person name="Wiens G.D."/>
            <person name="Rockey D.D."/>
            <person name="Wu Z."/>
            <person name="Chang J."/>
            <person name="Levy R."/>
            <person name="Crane S."/>
            <person name="Chen D.S."/>
            <person name="Capri G.R."/>
            <person name="Burnett J.R."/>
            <person name="Sudheesh P.S."/>
            <person name="Schipma M.J."/>
            <person name="Burd H."/>
            <person name="Bhattacharyya A."/>
            <person name="Rhodes L.D."/>
            <person name="Kaul R."/>
            <person name="Strom M.S."/>
        </authorList>
    </citation>
    <scope>NUCLEOTIDE SEQUENCE [LARGE SCALE GENOMIC DNA]</scope>
    <source>
        <strain evidence="2">ATCC 33209 / DSM 20767 / JCM 11484 / NBRC 15589 / NCIMB 2235</strain>
    </source>
</reference>
<evidence type="ECO:0000313" key="2">
    <source>
        <dbReference type="Proteomes" id="UP000002007"/>
    </source>
</evidence>
<dbReference type="HOGENOM" id="CLU_3295458_0_0_11"/>
<keyword evidence="2" id="KW-1185">Reference proteome</keyword>
<sequence length="40" mass="4418">MVKGVSVNRMIEREDVVDVEVGSAYYLDTEHGASLSIQYG</sequence>
<dbReference type="KEGG" id="rsa:RSal33209_1987"/>
<dbReference type="AlphaFoldDB" id="A9WSD2"/>